<sequence length="279" mass="29543">MEHIVNTEQEQAWNGYEGTHWARNQDRWDAVNEGFDEMLLGAAAIGREDAVLDIGCGAGSTTRLAARRVADGHATGVDLSRPMLERARESARAEHLGNVTFEHGDAQVHPLAGRGFDVAISRFGVMFFADPVAAFANIGGGLRTGGRAAFLVAGGDGNEWIQALAGLRDVLPLGGFGATGGPGMFSLADPGRVREVLSAAGFTGLAVEPVEASGRWGRDAEDATAFLMGSGPGRHLLSQVDEATGALARRRLTDILRPYERDGAVRLRSTAWLVTAVRP</sequence>
<reference evidence="3 4" key="1">
    <citation type="submission" date="2015-08" db="EMBL/GenBank/DDBJ databases">
        <title>Genome sequence of the pristinamycin over-producing bacterium Streptomyces pristinaespiralis HCCB10218.</title>
        <authorList>
            <person name="Tian J."/>
            <person name="Yang J."/>
            <person name="Li L."/>
            <person name="Ruan L."/>
            <person name="Wei W."/>
            <person name="Zheng G."/>
            <person name="Wei Z."/>
            <person name="Yang S."/>
            <person name="Ge M."/>
            <person name="Jiang W."/>
            <person name="Lu Y."/>
        </authorList>
    </citation>
    <scope>NUCLEOTIDE SEQUENCE [LARGE SCALE GENOMIC DNA]</scope>
    <source>
        <strain evidence="3 4">HCCB 10218</strain>
    </source>
</reference>
<name>A0A0M5IQU2_STRPR</name>
<dbReference type="OMA" id="SRFGIMF"/>
<dbReference type="InterPro" id="IPR041698">
    <property type="entry name" value="Methyltransf_25"/>
</dbReference>
<dbReference type="Gene3D" id="3.40.50.150">
    <property type="entry name" value="Vaccinia Virus protein VP39"/>
    <property type="match status" value="1"/>
</dbReference>
<dbReference type="PANTHER" id="PTHR43861:SF1">
    <property type="entry name" value="TRANS-ACONITATE 2-METHYLTRANSFERASE"/>
    <property type="match status" value="1"/>
</dbReference>
<keyword evidence="2 3" id="KW-0808">Transferase</keyword>
<dbReference type="PANTHER" id="PTHR43861">
    <property type="entry name" value="TRANS-ACONITATE 2-METHYLTRANSFERASE-RELATED"/>
    <property type="match status" value="1"/>
</dbReference>
<dbReference type="GO" id="GO:0008168">
    <property type="term" value="F:methyltransferase activity"/>
    <property type="evidence" value="ECO:0007669"/>
    <property type="project" value="UniProtKB-KW"/>
</dbReference>
<evidence type="ECO:0000313" key="4">
    <source>
        <dbReference type="Proteomes" id="UP000060513"/>
    </source>
</evidence>
<accession>A0A0M5IQU2</accession>
<keyword evidence="1 3" id="KW-0489">Methyltransferase</keyword>
<dbReference type="SUPFAM" id="SSF53335">
    <property type="entry name" value="S-adenosyl-L-methionine-dependent methyltransferases"/>
    <property type="match status" value="1"/>
</dbReference>
<dbReference type="OrthoDB" id="9777638at2"/>
<dbReference type="EMBL" id="CP011340">
    <property type="protein sequence ID" value="ALC22498.1"/>
    <property type="molecule type" value="Genomic_DNA"/>
</dbReference>
<dbReference type="InterPro" id="IPR029063">
    <property type="entry name" value="SAM-dependent_MTases_sf"/>
</dbReference>
<evidence type="ECO:0000313" key="3">
    <source>
        <dbReference type="EMBL" id="ALC22498.1"/>
    </source>
</evidence>
<dbReference type="Pfam" id="PF13649">
    <property type="entry name" value="Methyltransf_25"/>
    <property type="match status" value="1"/>
</dbReference>
<dbReference type="GeneID" id="97234765"/>
<evidence type="ECO:0000256" key="1">
    <source>
        <dbReference type="ARBA" id="ARBA00022603"/>
    </source>
</evidence>
<dbReference type="RefSeq" id="WP_005315938.1">
    <property type="nucleotide sequence ID" value="NZ_CP011340.1"/>
</dbReference>
<dbReference type="CDD" id="cd02440">
    <property type="entry name" value="AdoMet_MTases"/>
    <property type="match status" value="1"/>
</dbReference>
<dbReference type="AlphaFoldDB" id="A0A0M5IQU2"/>
<dbReference type="PATRIC" id="fig|38300.4.peg.4395"/>
<dbReference type="STRING" id="38300.SPRI_4192"/>
<dbReference type="Proteomes" id="UP000060513">
    <property type="component" value="Chromosome"/>
</dbReference>
<organism evidence="3">
    <name type="scientific">Streptomyces pristinaespiralis</name>
    <dbReference type="NCBI Taxonomy" id="38300"/>
    <lineage>
        <taxon>Bacteria</taxon>
        <taxon>Bacillati</taxon>
        <taxon>Actinomycetota</taxon>
        <taxon>Actinomycetes</taxon>
        <taxon>Kitasatosporales</taxon>
        <taxon>Streptomycetaceae</taxon>
        <taxon>Streptomyces</taxon>
    </lineage>
</organism>
<dbReference type="KEGG" id="spri:SPRI_4192"/>
<evidence type="ECO:0000256" key="2">
    <source>
        <dbReference type="ARBA" id="ARBA00022679"/>
    </source>
</evidence>
<proteinExistence type="predicted"/>
<dbReference type="GO" id="GO:0032259">
    <property type="term" value="P:methylation"/>
    <property type="evidence" value="ECO:0007669"/>
    <property type="project" value="UniProtKB-KW"/>
</dbReference>
<gene>
    <name evidence="3" type="ORF">SPRI_4192</name>
</gene>
<protein>
    <submittedName>
        <fullName evidence="3">Methyltransferase</fullName>
    </submittedName>
</protein>
<dbReference type="GO" id="GO:0017000">
    <property type="term" value="P:antibiotic biosynthetic process"/>
    <property type="evidence" value="ECO:0007669"/>
    <property type="project" value="UniProtKB-ARBA"/>
</dbReference>